<name>A0A251TXN1_HELAN</name>
<evidence type="ECO:0000313" key="1">
    <source>
        <dbReference type="EMBL" id="OTG15870.1"/>
    </source>
</evidence>
<dbReference type="AlphaFoldDB" id="A0A251TXN1"/>
<dbReference type="EMBL" id="CM007898">
    <property type="protein sequence ID" value="OTG15870.1"/>
    <property type="molecule type" value="Genomic_DNA"/>
</dbReference>
<reference evidence="2" key="1">
    <citation type="journal article" date="2017" name="Nature">
        <title>The sunflower genome provides insights into oil metabolism, flowering and Asterid evolution.</title>
        <authorList>
            <person name="Badouin H."/>
            <person name="Gouzy J."/>
            <person name="Grassa C.J."/>
            <person name="Murat F."/>
            <person name="Staton S.E."/>
            <person name="Cottret L."/>
            <person name="Lelandais-Briere C."/>
            <person name="Owens G.L."/>
            <person name="Carrere S."/>
            <person name="Mayjonade B."/>
            <person name="Legrand L."/>
            <person name="Gill N."/>
            <person name="Kane N.C."/>
            <person name="Bowers J.E."/>
            <person name="Hubner S."/>
            <person name="Bellec A."/>
            <person name="Berard A."/>
            <person name="Berges H."/>
            <person name="Blanchet N."/>
            <person name="Boniface M.C."/>
            <person name="Brunel D."/>
            <person name="Catrice O."/>
            <person name="Chaidir N."/>
            <person name="Claudel C."/>
            <person name="Donnadieu C."/>
            <person name="Faraut T."/>
            <person name="Fievet G."/>
            <person name="Helmstetter N."/>
            <person name="King M."/>
            <person name="Knapp S.J."/>
            <person name="Lai Z."/>
            <person name="Le Paslier M.C."/>
            <person name="Lippi Y."/>
            <person name="Lorenzon L."/>
            <person name="Mandel J.R."/>
            <person name="Marage G."/>
            <person name="Marchand G."/>
            <person name="Marquand E."/>
            <person name="Bret-Mestries E."/>
            <person name="Morien E."/>
            <person name="Nambeesan S."/>
            <person name="Nguyen T."/>
            <person name="Pegot-Espagnet P."/>
            <person name="Pouilly N."/>
            <person name="Raftis F."/>
            <person name="Sallet E."/>
            <person name="Schiex T."/>
            <person name="Thomas J."/>
            <person name="Vandecasteele C."/>
            <person name="Vares D."/>
            <person name="Vear F."/>
            <person name="Vautrin S."/>
            <person name="Crespi M."/>
            <person name="Mangin B."/>
            <person name="Burke J.M."/>
            <person name="Salse J."/>
            <person name="Munos S."/>
            <person name="Vincourt P."/>
            <person name="Rieseberg L.H."/>
            <person name="Langlade N.B."/>
        </authorList>
    </citation>
    <scope>NUCLEOTIDE SEQUENCE [LARGE SCALE GENOMIC DNA]</scope>
    <source>
        <strain evidence="2">cv. SF193</strain>
    </source>
</reference>
<accession>A0A251TXN1</accession>
<keyword evidence="2" id="KW-1185">Reference proteome</keyword>
<organism evidence="1 2">
    <name type="scientific">Helianthus annuus</name>
    <name type="common">Common sunflower</name>
    <dbReference type="NCBI Taxonomy" id="4232"/>
    <lineage>
        <taxon>Eukaryota</taxon>
        <taxon>Viridiplantae</taxon>
        <taxon>Streptophyta</taxon>
        <taxon>Embryophyta</taxon>
        <taxon>Tracheophyta</taxon>
        <taxon>Spermatophyta</taxon>
        <taxon>Magnoliopsida</taxon>
        <taxon>eudicotyledons</taxon>
        <taxon>Gunneridae</taxon>
        <taxon>Pentapetalae</taxon>
        <taxon>asterids</taxon>
        <taxon>campanulids</taxon>
        <taxon>Asterales</taxon>
        <taxon>Asteraceae</taxon>
        <taxon>Asteroideae</taxon>
        <taxon>Heliantheae alliance</taxon>
        <taxon>Heliantheae</taxon>
        <taxon>Helianthus</taxon>
    </lineage>
</organism>
<sequence length="54" mass="6164">MLACHRSAVERRRRTKGAFEAAPTSNFISNWFGNSTKTQERLRATHAATNDSRR</sequence>
<evidence type="ECO:0000313" key="2">
    <source>
        <dbReference type="Proteomes" id="UP000215914"/>
    </source>
</evidence>
<gene>
    <name evidence="1" type="ORF">HannXRQ_Chr09g0265151</name>
</gene>
<dbReference type="InParanoid" id="A0A251TXN1"/>
<protein>
    <submittedName>
        <fullName evidence="1">Uncharacterized protein</fullName>
    </submittedName>
</protein>
<dbReference type="Proteomes" id="UP000215914">
    <property type="component" value="Chromosome 9"/>
</dbReference>
<proteinExistence type="predicted"/>